<dbReference type="InterPro" id="IPR013321">
    <property type="entry name" value="Arc_rbn_hlx_hlx"/>
</dbReference>
<dbReference type="InterPro" id="IPR010985">
    <property type="entry name" value="Ribbon_hlx_hlx"/>
</dbReference>
<name>A0ABX3F0N6_ACTNA</name>
<dbReference type="InterPro" id="IPR053853">
    <property type="entry name" value="FitA-like_RHH"/>
</dbReference>
<dbReference type="RefSeq" id="WP_075406940.1">
    <property type="nucleotide sequence ID" value="NZ_JAPWCK010000003.1"/>
</dbReference>
<evidence type="ECO:0000313" key="2">
    <source>
        <dbReference type="EMBL" id="OLO83882.1"/>
    </source>
</evidence>
<protein>
    <recommendedName>
        <fullName evidence="1">Antitoxin FitA-like ribbon-helix-helix domain-containing protein</fullName>
    </recommendedName>
</protein>
<dbReference type="Pfam" id="PF22513">
    <property type="entry name" value="FitA-like_RHH"/>
    <property type="match status" value="1"/>
</dbReference>
<dbReference type="Gene3D" id="1.10.1220.10">
    <property type="entry name" value="Met repressor-like"/>
    <property type="match status" value="1"/>
</dbReference>
<comment type="caution">
    <text evidence="2">The sequence shown here is derived from an EMBL/GenBank/DDBJ whole genome shotgun (WGS) entry which is preliminary data.</text>
</comment>
<feature type="domain" description="Antitoxin FitA-like ribbon-helix-helix" evidence="1">
    <location>
        <begin position="5"/>
        <end position="40"/>
    </location>
</feature>
<proteinExistence type="predicted"/>
<evidence type="ECO:0000259" key="1">
    <source>
        <dbReference type="Pfam" id="PF22513"/>
    </source>
</evidence>
<evidence type="ECO:0000313" key="3">
    <source>
        <dbReference type="Proteomes" id="UP000186781"/>
    </source>
</evidence>
<dbReference type="SUPFAM" id="SSF47598">
    <property type="entry name" value="Ribbon-helix-helix"/>
    <property type="match status" value="1"/>
</dbReference>
<accession>A0ABX3F0N6</accession>
<reference evidence="2 3" key="1">
    <citation type="submission" date="2016-12" db="EMBL/GenBank/DDBJ databases">
        <title>Genomic comparison of strains in the 'Actinomyces naeslundii' group.</title>
        <authorList>
            <person name="Mughal S.R."/>
            <person name="Do T."/>
            <person name="Gilbert S.C."/>
            <person name="Witherden E.A."/>
            <person name="Didelot X."/>
            <person name="Beighton D."/>
        </authorList>
    </citation>
    <scope>NUCLEOTIDE SEQUENCE [LARGE SCALE GENOMIC DNA]</scope>
    <source>
        <strain evidence="2 3">WE6B-3</strain>
    </source>
</reference>
<gene>
    <name evidence="2" type="ORF">BKH13_05610</name>
</gene>
<dbReference type="Proteomes" id="UP000186781">
    <property type="component" value="Unassembled WGS sequence"/>
</dbReference>
<dbReference type="EMBL" id="MSKX01000016">
    <property type="protein sequence ID" value="OLO83882.1"/>
    <property type="molecule type" value="Genomic_DNA"/>
</dbReference>
<keyword evidence="3" id="KW-1185">Reference proteome</keyword>
<sequence length="79" mass="8621">MPSAVVRNLPETTHQDLKACAQLHGRSTEAEIRRILGNAAAQDHKPRLGSLLTSIRDEIVGVDLDPARDRSPDNPIDLS</sequence>
<organism evidence="2 3">
    <name type="scientific">Actinomyces naeslundii</name>
    <dbReference type="NCBI Taxonomy" id="1655"/>
    <lineage>
        <taxon>Bacteria</taxon>
        <taxon>Bacillati</taxon>
        <taxon>Actinomycetota</taxon>
        <taxon>Actinomycetes</taxon>
        <taxon>Actinomycetales</taxon>
        <taxon>Actinomycetaceae</taxon>
        <taxon>Actinomyces</taxon>
    </lineage>
</organism>